<protein>
    <recommendedName>
        <fullName evidence="8">UPF0056 membrane protein</fullName>
    </recommendedName>
</protein>
<dbReference type="RefSeq" id="WP_085285752.1">
    <property type="nucleotide sequence ID" value="NZ_FOBI01000019.1"/>
</dbReference>
<feature type="transmembrane region" description="Helical" evidence="8">
    <location>
        <begin position="150"/>
        <end position="171"/>
    </location>
</feature>
<dbReference type="Pfam" id="PF01914">
    <property type="entry name" value="MarC"/>
    <property type="match status" value="1"/>
</dbReference>
<gene>
    <name evidence="9" type="ORF">SAMN05216262_11927</name>
</gene>
<keyword evidence="7 8" id="KW-0472">Membrane</keyword>
<sequence length="214" mass="23186">MEALQVYFGYILLVVATLIPIANPFVTAPIFLSLTASFSIAERQKTAQLTASYFFIFLTCFLLFGAFLLDFFGIQFSSLRIAGGLIIGHLGFKMLFPAPMLMENDQQTKTANDIAFIPLAMPYMSGPGAISVVITMAAQINTAETLHDELFGYLLVICGIAVSALICWLVLRSAPKIVKFMGANGIVAMTKIMGFFLIGIGVDMVVDTILSIMG</sequence>
<feature type="transmembrane region" description="Helical" evidence="8">
    <location>
        <begin position="81"/>
        <end position="102"/>
    </location>
</feature>
<evidence type="ECO:0000256" key="6">
    <source>
        <dbReference type="ARBA" id="ARBA00022989"/>
    </source>
</evidence>
<feature type="transmembrane region" description="Helical" evidence="8">
    <location>
        <begin position="53"/>
        <end position="75"/>
    </location>
</feature>
<evidence type="ECO:0000313" key="10">
    <source>
        <dbReference type="Proteomes" id="UP000199297"/>
    </source>
</evidence>
<evidence type="ECO:0000256" key="7">
    <source>
        <dbReference type="ARBA" id="ARBA00023136"/>
    </source>
</evidence>
<keyword evidence="3" id="KW-1003">Cell membrane</keyword>
<evidence type="ECO:0000256" key="4">
    <source>
        <dbReference type="ARBA" id="ARBA00022519"/>
    </source>
</evidence>
<dbReference type="NCBIfam" id="TIGR00427">
    <property type="entry name" value="NAAT family transporter"/>
    <property type="match status" value="1"/>
</dbReference>
<dbReference type="InterPro" id="IPR002771">
    <property type="entry name" value="Multi_antbiot-R_MarC"/>
</dbReference>
<dbReference type="PANTHER" id="PTHR33508:SF2">
    <property type="entry name" value="UPF0056 INNER MEMBRANE PROTEIN MARC"/>
    <property type="match status" value="1"/>
</dbReference>
<comment type="subcellular location">
    <subcellularLocation>
        <location evidence="1">Cell inner membrane</location>
        <topology evidence="1">Multi-pass membrane protein</topology>
    </subcellularLocation>
    <subcellularLocation>
        <location evidence="8">Cell membrane</location>
        <topology evidence="8">Multi-pass membrane protein</topology>
    </subcellularLocation>
</comment>
<evidence type="ECO:0000256" key="3">
    <source>
        <dbReference type="ARBA" id="ARBA00022475"/>
    </source>
</evidence>
<dbReference type="PANTHER" id="PTHR33508">
    <property type="entry name" value="UPF0056 MEMBRANE PROTEIN YHCE"/>
    <property type="match status" value="1"/>
</dbReference>
<accession>A0A1H7SJF7</accession>
<evidence type="ECO:0000313" key="9">
    <source>
        <dbReference type="EMBL" id="SEL72663.1"/>
    </source>
</evidence>
<feature type="transmembrane region" description="Helical" evidence="8">
    <location>
        <begin position="6"/>
        <end position="32"/>
    </location>
</feature>
<evidence type="ECO:0000256" key="5">
    <source>
        <dbReference type="ARBA" id="ARBA00022692"/>
    </source>
</evidence>
<dbReference type="EMBL" id="FOBI01000019">
    <property type="protein sequence ID" value="SEL72663.1"/>
    <property type="molecule type" value="Genomic_DNA"/>
</dbReference>
<keyword evidence="5 8" id="KW-0812">Transmembrane</keyword>
<name>A0A1H7SJF7_9GAMM</name>
<organism evidence="9 10">
    <name type="scientific">Colwellia chukchiensis</name>
    <dbReference type="NCBI Taxonomy" id="641665"/>
    <lineage>
        <taxon>Bacteria</taxon>
        <taxon>Pseudomonadati</taxon>
        <taxon>Pseudomonadota</taxon>
        <taxon>Gammaproteobacteria</taxon>
        <taxon>Alteromonadales</taxon>
        <taxon>Colwelliaceae</taxon>
        <taxon>Colwellia</taxon>
    </lineage>
</organism>
<keyword evidence="6 8" id="KW-1133">Transmembrane helix</keyword>
<dbReference type="NCBIfam" id="NF008228">
    <property type="entry name" value="PRK10995.1"/>
    <property type="match status" value="1"/>
</dbReference>
<feature type="transmembrane region" description="Helical" evidence="8">
    <location>
        <begin position="114"/>
        <end position="138"/>
    </location>
</feature>
<proteinExistence type="inferred from homology"/>
<evidence type="ECO:0000256" key="2">
    <source>
        <dbReference type="ARBA" id="ARBA00009784"/>
    </source>
</evidence>
<dbReference type="AlphaFoldDB" id="A0A1H7SJF7"/>
<comment type="similarity">
    <text evidence="2 8">Belongs to the UPF0056 (MarC) family.</text>
</comment>
<dbReference type="Proteomes" id="UP000199297">
    <property type="component" value="Unassembled WGS sequence"/>
</dbReference>
<dbReference type="GO" id="GO:0005886">
    <property type="term" value="C:plasma membrane"/>
    <property type="evidence" value="ECO:0007669"/>
    <property type="project" value="UniProtKB-SubCell"/>
</dbReference>
<comment type="caution">
    <text evidence="8">Lacks conserved residue(s) required for the propagation of feature annotation.</text>
</comment>
<evidence type="ECO:0000256" key="8">
    <source>
        <dbReference type="RuleBase" id="RU362048"/>
    </source>
</evidence>
<keyword evidence="10" id="KW-1185">Reference proteome</keyword>
<evidence type="ECO:0000256" key="1">
    <source>
        <dbReference type="ARBA" id="ARBA00004429"/>
    </source>
</evidence>
<keyword evidence="4" id="KW-0997">Cell inner membrane</keyword>
<reference evidence="10" key="1">
    <citation type="submission" date="2016-10" db="EMBL/GenBank/DDBJ databases">
        <authorList>
            <person name="Varghese N."/>
            <person name="Submissions S."/>
        </authorList>
    </citation>
    <scope>NUCLEOTIDE SEQUENCE [LARGE SCALE GENOMIC DNA]</scope>
    <source>
        <strain evidence="10">CGMCC 1.9127</strain>
    </source>
</reference>
<dbReference type="OrthoDB" id="21094at2"/>